<comment type="caution">
    <text evidence="1">The sequence shown here is derived from an EMBL/GenBank/DDBJ whole genome shotgun (WGS) entry which is preliminary data.</text>
</comment>
<organism evidence="1 2">
    <name type="scientific">Ixodes persulcatus</name>
    <name type="common">Taiga tick</name>
    <dbReference type="NCBI Taxonomy" id="34615"/>
    <lineage>
        <taxon>Eukaryota</taxon>
        <taxon>Metazoa</taxon>
        <taxon>Ecdysozoa</taxon>
        <taxon>Arthropoda</taxon>
        <taxon>Chelicerata</taxon>
        <taxon>Arachnida</taxon>
        <taxon>Acari</taxon>
        <taxon>Parasitiformes</taxon>
        <taxon>Ixodida</taxon>
        <taxon>Ixodoidea</taxon>
        <taxon>Ixodidae</taxon>
        <taxon>Ixodinae</taxon>
        <taxon>Ixodes</taxon>
    </lineage>
</organism>
<name>A0AC60QIA9_IXOPE</name>
<dbReference type="EMBL" id="JABSTQ010009040">
    <property type="protein sequence ID" value="KAG0433640.1"/>
    <property type="molecule type" value="Genomic_DNA"/>
</dbReference>
<evidence type="ECO:0000313" key="1">
    <source>
        <dbReference type="EMBL" id="KAG0433640.1"/>
    </source>
</evidence>
<evidence type="ECO:0000313" key="2">
    <source>
        <dbReference type="Proteomes" id="UP000805193"/>
    </source>
</evidence>
<sequence>MNKPKKFFSDNEKALLAELVSKYKLIEVKDEQGDGRGEGGGGAALTVEFNSIHGFYKRDEAQLRKCWDNLKTKWKKEKAVENQNRIATGGGPPGAGMSQLSVLVGAAAPHMARRVQNNTDSDGRLADQPLFTVAQILEPMVLPQADDLSLDCIPGIHVWHGDFCPEPQTGTAPDEPPPRHDVTELAGAKS</sequence>
<dbReference type="Proteomes" id="UP000805193">
    <property type="component" value="Unassembled WGS sequence"/>
</dbReference>
<keyword evidence="2" id="KW-1185">Reference proteome</keyword>
<gene>
    <name evidence="1" type="ORF">HPB47_019727</name>
</gene>
<proteinExistence type="predicted"/>
<accession>A0AC60QIA9</accession>
<reference evidence="1 2" key="1">
    <citation type="journal article" date="2020" name="Cell">
        <title>Large-Scale Comparative Analyses of Tick Genomes Elucidate Their Genetic Diversity and Vector Capacities.</title>
        <authorList>
            <consortium name="Tick Genome and Microbiome Consortium (TIGMIC)"/>
            <person name="Jia N."/>
            <person name="Wang J."/>
            <person name="Shi W."/>
            <person name="Du L."/>
            <person name="Sun Y."/>
            <person name="Zhan W."/>
            <person name="Jiang J.F."/>
            <person name="Wang Q."/>
            <person name="Zhang B."/>
            <person name="Ji P."/>
            <person name="Bell-Sakyi L."/>
            <person name="Cui X.M."/>
            <person name="Yuan T.T."/>
            <person name="Jiang B.G."/>
            <person name="Yang W.F."/>
            <person name="Lam T.T."/>
            <person name="Chang Q.C."/>
            <person name="Ding S.J."/>
            <person name="Wang X.J."/>
            <person name="Zhu J.G."/>
            <person name="Ruan X.D."/>
            <person name="Zhao L."/>
            <person name="Wei J.T."/>
            <person name="Ye R.Z."/>
            <person name="Que T.C."/>
            <person name="Du C.H."/>
            <person name="Zhou Y.H."/>
            <person name="Cheng J.X."/>
            <person name="Dai P.F."/>
            <person name="Guo W.B."/>
            <person name="Han X.H."/>
            <person name="Huang E.J."/>
            <person name="Li L.F."/>
            <person name="Wei W."/>
            <person name="Gao Y.C."/>
            <person name="Liu J.Z."/>
            <person name="Shao H.Z."/>
            <person name="Wang X."/>
            <person name="Wang C.C."/>
            <person name="Yang T.C."/>
            <person name="Huo Q.B."/>
            <person name="Li W."/>
            <person name="Chen H.Y."/>
            <person name="Chen S.E."/>
            <person name="Zhou L.G."/>
            <person name="Ni X.B."/>
            <person name="Tian J.H."/>
            <person name="Sheng Y."/>
            <person name="Liu T."/>
            <person name="Pan Y.S."/>
            <person name="Xia L.Y."/>
            <person name="Li J."/>
            <person name="Zhao F."/>
            <person name="Cao W.C."/>
        </authorList>
    </citation>
    <scope>NUCLEOTIDE SEQUENCE [LARGE SCALE GENOMIC DNA]</scope>
    <source>
        <strain evidence="1">Iper-2018</strain>
    </source>
</reference>
<protein>
    <submittedName>
        <fullName evidence="1">Uncharacterized protein</fullName>
    </submittedName>
</protein>